<proteinExistence type="predicted"/>
<dbReference type="Proteomes" id="UP000194280">
    <property type="component" value="Unassembled WGS sequence"/>
</dbReference>
<dbReference type="OrthoDB" id="407617at2759"/>
<comment type="caution">
    <text evidence="2">The sequence shown here is derived from an EMBL/GenBank/DDBJ whole genome shotgun (WGS) entry which is preliminary data.</text>
</comment>
<sequence>MASDSNDNNKGDGSGQSSPGHPKTMSTGGRPRSDSDTTVITEVTQETVESNRSFNYPNPPINTPYTRSEIGELPVVNSDALLAKLGQMVTVTPPSSVNEIKGKHRNVFISSASSGNPQASRFEIVSSEQPPLTSIRTVAAYNDTNDTHDLATPTPDHHTEDDYFGDGPVFPEASAWEGFAEEDVEKGLQRLAMLAKDLHKVDNTKTAEQHYNERLSKILKEAEFQFDASKLK</sequence>
<gene>
    <name evidence="2" type="ORF">BTJ68_05346</name>
</gene>
<feature type="region of interest" description="Disordered" evidence="1">
    <location>
        <begin position="1"/>
        <end position="67"/>
    </location>
</feature>
<feature type="compositionally biased region" description="Low complexity" evidence="1">
    <location>
        <begin position="37"/>
        <end position="48"/>
    </location>
</feature>
<evidence type="ECO:0000256" key="1">
    <source>
        <dbReference type="SAM" id="MobiDB-lite"/>
    </source>
</evidence>
<organism evidence="2 3">
    <name type="scientific">Hortaea werneckii EXF-2000</name>
    <dbReference type="NCBI Taxonomy" id="1157616"/>
    <lineage>
        <taxon>Eukaryota</taxon>
        <taxon>Fungi</taxon>
        <taxon>Dikarya</taxon>
        <taxon>Ascomycota</taxon>
        <taxon>Pezizomycotina</taxon>
        <taxon>Dothideomycetes</taxon>
        <taxon>Dothideomycetidae</taxon>
        <taxon>Mycosphaerellales</taxon>
        <taxon>Teratosphaeriaceae</taxon>
        <taxon>Hortaea</taxon>
    </lineage>
</organism>
<dbReference type="AlphaFoldDB" id="A0A1Z5TFY7"/>
<feature type="compositionally biased region" description="Polar residues" evidence="1">
    <location>
        <begin position="15"/>
        <end position="27"/>
    </location>
</feature>
<dbReference type="EMBL" id="MUNK01000053">
    <property type="protein sequence ID" value="OTA34841.1"/>
    <property type="molecule type" value="Genomic_DNA"/>
</dbReference>
<dbReference type="VEuPathDB" id="FungiDB:BTJ68_05346"/>
<dbReference type="InParanoid" id="A0A1Z5TFY7"/>
<evidence type="ECO:0000313" key="2">
    <source>
        <dbReference type="EMBL" id="OTA34841.1"/>
    </source>
</evidence>
<protein>
    <submittedName>
        <fullName evidence="2">Uncharacterized protein</fullName>
    </submittedName>
</protein>
<reference evidence="2 3" key="1">
    <citation type="submission" date="2017-01" db="EMBL/GenBank/DDBJ databases">
        <title>The recent genome duplication of the halophilic yeast Hortaea werneckii: insights from long-read sequencing.</title>
        <authorList>
            <person name="Sinha S."/>
            <person name="Flibotte S."/>
            <person name="Neira M."/>
            <person name="Lenassi M."/>
            <person name="Gostincar C."/>
            <person name="Stajich J.E."/>
            <person name="Nislow C.E."/>
        </authorList>
    </citation>
    <scope>NUCLEOTIDE SEQUENCE [LARGE SCALE GENOMIC DNA]</scope>
    <source>
        <strain evidence="2 3">EXF-2000</strain>
    </source>
</reference>
<keyword evidence="3" id="KW-1185">Reference proteome</keyword>
<accession>A0A1Z5TFY7</accession>
<name>A0A1Z5TFY7_HORWE</name>
<evidence type="ECO:0000313" key="3">
    <source>
        <dbReference type="Proteomes" id="UP000194280"/>
    </source>
</evidence>